<evidence type="ECO:0000313" key="4">
    <source>
        <dbReference type="Proteomes" id="UP000254777"/>
    </source>
</evidence>
<dbReference type="EMBL" id="UGTH01000001">
    <property type="protein sequence ID" value="SUB74567.1"/>
    <property type="molecule type" value="Genomic_DNA"/>
</dbReference>
<dbReference type="Pfam" id="PF02517">
    <property type="entry name" value="Rce1-like"/>
    <property type="match status" value="1"/>
</dbReference>
<feature type="transmembrane region" description="Helical" evidence="1">
    <location>
        <begin position="53"/>
        <end position="78"/>
    </location>
</feature>
<dbReference type="RefSeq" id="WP_004822175.1">
    <property type="nucleotide sequence ID" value="NZ_UGTH01000001.1"/>
</dbReference>
<accession>A0A379D9H9</accession>
<proteinExistence type="predicted"/>
<keyword evidence="1" id="KW-0812">Transmembrane</keyword>
<name>A0A379D9H9_9FIRM</name>
<dbReference type="PANTHER" id="PTHR39430">
    <property type="entry name" value="MEMBRANE-ASSOCIATED PROTEASE-RELATED"/>
    <property type="match status" value="1"/>
</dbReference>
<feature type="transmembrane region" description="Helical" evidence="1">
    <location>
        <begin position="189"/>
        <end position="208"/>
    </location>
</feature>
<keyword evidence="1" id="KW-1133">Transmembrane helix</keyword>
<dbReference type="GO" id="GO:0006508">
    <property type="term" value="P:proteolysis"/>
    <property type="evidence" value="ECO:0007669"/>
    <property type="project" value="UniProtKB-KW"/>
</dbReference>
<feature type="transmembrane region" description="Helical" evidence="1">
    <location>
        <begin position="126"/>
        <end position="144"/>
    </location>
</feature>
<feature type="transmembrane region" description="Helical" evidence="1">
    <location>
        <begin position="16"/>
        <end position="41"/>
    </location>
</feature>
<organism evidence="3 4">
    <name type="scientific">Peptoniphilus indolicus</name>
    <dbReference type="NCBI Taxonomy" id="33030"/>
    <lineage>
        <taxon>Bacteria</taxon>
        <taxon>Bacillati</taxon>
        <taxon>Bacillota</taxon>
        <taxon>Tissierellia</taxon>
        <taxon>Tissierellales</taxon>
        <taxon>Peptoniphilaceae</taxon>
        <taxon>Peptoniphilus</taxon>
    </lineage>
</organism>
<dbReference type="AlphaFoldDB" id="A0A379D9H9"/>
<feature type="domain" description="CAAX prenyl protease 2/Lysostaphin resistance protein A-like" evidence="2">
    <location>
        <begin position="135"/>
        <end position="226"/>
    </location>
</feature>
<keyword evidence="3" id="KW-0645">Protease</keyword>
<keyword evidence="3" id="KW-0378">Hydrolase</keyword>
<feature type="transmembrane region" description="Helical" evidence="1">
    <location>
        <begin position="265"/>
        <end position="284"/>
    </location>
</feature>
<keyword evidence="1" id="KW-0472">Membrane</keyword>
<feature type="transmembrane region" description="Helical" evidence="1">
    <location>
        <begin position="99"/>
        <end position="120"/>
    </location>
</feature>
<evidence type="ECO:0000259" key="2">
    <source>
        <dbReference type="Pfam" id="PF02517"/>
    </source>
</evidence>
<feature type="transmembrane region" description="Helical" evidence="1">
    <location>
        <begin position="220"/>
        <end position="245"/>
    </location>
</feature>
<gene>
    <name evidence="3" type="ORF">NCTC11088_00317</name>
</gene>
<dbReference type="PANTHER" id="PTHR39430:SF1">
    <property type="entry name" value="PROTEASE"/>
    <property type="match status" value="1"/>
</dbReference>
<dbReference type="InterPro" id="IPR003675">
    <property type="entry name" value="Rce1/LyrA-like_dom"/>
</dbReference>
<sequence length="305" mass="34006">MILDLIKDKNFTKNPYLYTLILLLMAKLVLFSSEIFTLGYINVVLNILPSSGYIINLVELSSFIFITLLVIFLARKILKISWNTLGFRKTGSLKEFLKGWGFGAIVLISCVAFMIIVGVVRIDKVTFDSKLILEFIPLLMVWSIQGNAEEVLTRGFLFSGVARKTNILIGIAVSAIFFTVMHLENDGISVIPLIDLFVFGIFAALVMIKTKNIWLVSGFHAAWNCFQGNVFAFPVSGTNVGNAFINVTTQGPSWLTGGKFGVEGSIISLIVQIVLIILLCYDLFVKQKMNVLDKFDIETYTDEVE</sequence>
<dbReference type="GO" id="GO:0004175">
    <property type="term" value="F:endopeptidase activity"/>
    <property type="evidence" value="ECO:0007669"/>
    <property type="project" value="UniProtKB-ARBA"/>
</dbReference>
<feature type="transmembrane region" description="Helical" evidence="1">
    <location>
        <begin position="165"/>
        <end position="183"/>
    </location>
</feature>
<protein>
    <submittedName>
        <fullName evidence="3">CAAX amino terminal protease self- immunity</fullName>
    </submittedName>
</protein>
<dbReference type="Proteomes" id="UP000254777">
    <property type="component" value="Unassembled WGS sequence"/>
</dbReference>
<dbReference type="GO" id="GO:0080120">
    <property type="term" value="P:CAAX-box protein maturation"/>
    <property type="evidence" value="ECO:0007669"/>
    <property type="project" value="UniProtKB-ARBA"/>
</dbReference>
<evidence type="ECO:0000256" key="1">
    <source>
        <dbReference type="SAM" id="Phobius"/>
    </source>
</evidence>
<reference evidence="3 4" key="1">
    <citation type="submission" date="2018-06" db="EMBL/GenBank/DDBJ databases">
        <authorList>
            <consortium name="Pathogen Informatics"/>
            <person name="Doyle S."/>
        </authorList>
    </citation>
    <scope>NUCLEOTIDE SEQUENCE [LARGE SCALE GENOMIC DNA]</scope>
    <source>
        <strain evidence="3 4">NCTC11088</strain>
    </source>
</reference>
<evidence type="ECO:0000313" key="3">
    <source>
        <dbReference type="EMBL" id="SUB74567.1"/>
    </source>
</evidence>